<dbReference type="RefSeq" id="WP_125403941.1">
    <property type="nucleotide sequence ID" value="NZ_JBEHHI010000001.1"/>
</dbReference>
<reference evidence="15 16" key="1">
    <citation type="submission" date="2024-06" db="EMBL/GenBank/DDBJ databases">
        <title>Genome of Rhodovulum iodosum, a marine photoferrotroph.</title>
        <authorList>
            <person name="Bianchini G."/>
            <person name="Nikeleit V."/>
            <person name="Kappler A."/>
            <person name="Bryce C."/>
            <person name="Sanchez-Baracaldo P."/>
        </authorList>
    </citation>
    <scope>NUCLEOTIDE SEQUENCE [LARGE SCALE GENOMIC DNA]</scope>
    <source>
        <strain evidence="15 16">UT/N1</strain>
    </source>
</reference>
<dbReference type="Proteomes" id="UP001560019">
    <property type="component" value="Unassembled WGS sequence"/>
</dbReference>
<dbReference type="Pfam" id="PF00593">
    <property type="entry name" value="TonB_dep_Rec_b-barrel"/>
    <property type="match status" value="1"/>
</dbReference>
<evidence type="ECO:0000259" key="14">
    <source>
        <dbReference type="Pfam" id="PF07715"/>
    </source>
</evidence>
<dbReference type="Gene3D" id="2.170.130.10">
    <property type="entry name" value="TonB-dependent receptor, plug domain"/>
    <property type="match status" value="1"/>
</dbReference>
<gene>
    <name evidence="15" type="ORF">Ga0609869_000008</name>
</gene>
<dbReference type="PANTHER" id="PTHR30069:SF29">
    <property type="entry name" value="HEMOGLOBIN AND HEMOGLOBIN-HAPTOGLOBIN-BINDING PROTEIN 1-RELATED"/>
    <property type="match status" value="1"/>
</dbReference>
<dbReference type="InterPro" id="IPR012910">
    <property type="entry name" value="Plug_dom"/>
</dbReference>
<evidence type="ECO:0000256" key="10">
    <source>
        <dbReference type="PROSITE-ProRule" id="PRU01360"/>
    </source>
</evidence>
<organism evidence="15 16">
    <name type="scientific">Rhodovulum iodosum</name>
    <dbReference type="NCBI Taxonomy" id="68291"/>
    <lineage>
        <taxon>Bacteria</taxon>
        <taxon>Pseudomonadati</taxon>
        <taxon>Pseudomonadota</taxon>
        <taxon>Alphaproteobacteria</taxon>
        <taxon>Rhodobacterales</taxon>
        <taxon>Paracoccaceae</taxon>
        <taxon>Rhodovulum</taxon>
    </lineage>
</organism>
<proteinExistence type="inferred from homology"/>
<feature type="signal peptide" evidence="12">
    <location>
        <begin position="1"/>
        <end position="22"/>
    </location>
</feature>
<sequence>MKCTLTSATALVAGLAPLSAAAQDTFLLDEITASANLQATEIERSGSTVTVVTEDELRAAGDARLTDYLARLPGVTITPNGPVGARTGLSLRGASQNYVAVRIDGIEVNDPSLTQVAYDFGGLTTADISRIEVLKGSQSALYGSSAIGGVIDITTRRATEIGTEQSVAIEAGSYDTLRASYGLATRTENAELAFTLSHIYTGGFSAADENDGNTEEDGYRASRLSVYGHRDFDNGLRLGFSAFAEESRGEYDPQFYADPTRSFSVALGDGETYDEVAKVDKRGLRVFAEFATGAVEHEVSASVYEIERRYQDGETFLSYDPVTYAVSGSYYASSATRYTGTRTKLRYQGTLALGLDSRLSFGADTEREAYDQTGTYGDLDADSHTSGVFAELAWAPSERLDVTLAARHDDHSEFGGQTTGRVAVAFRPVDDLTIRGALGTGYRAPSLYELNSFYGDPTLEPEESLTAELGVEKRFGDRASLRATAFYLEVDDLIDYSFATSSYAQVSGTSRRSGVELEGAYSLGDRAVLSAAYTYIDSSTNASASWSSVPRHTVSLGLEADIAHNLSGGLTALYAADRDGLDDFAVVNGTIRYQVAENTEAYLRVENLFDEQYQYVSGYGTSDRAVYVGLRQNF</sequence>
<evidence type="ECO:0000259" key="13">
    <source>
        <dbReference type="Pfam" id="PF00593"/>
    </source>
</evidence>
<evidence type="ECO:0000256" key="4">
    <source>
        <dbReference type="ARBA" id="ARBA00022692"/>
    </source>
</evidence>
<dbReference type="PANTHER" id="PTHR30069">
    <property type="entry name" value="TONB-DEPENDENT OUTER MEMBRANE RECEPTOR"/>
    <property type="match status" value="1"/>
</dbReference>
<keyword evidence="9 10" id="KW-0998">Cell outer membrane</keyword>
<evidence type="ECO:0000256" key="6">
    <source>
        <dbReference type="ARBA" id="ARBA00023077"/>
    </source>
</evidence>
<evidence type="ECO:0000313" key="16">
    <source>
        <dbReference type="Proteomes" id="UP001560019"/>
    </source>
</evidence>
<comment type="similarity">
    <text evidence="10 11">Belongs to the TonB-dependent receptor family.</text>
</comment>
<evidence type="ECO:0000256" key="5">
    <source>
        <dbReference type="ARBA" id="ARBA00022729"/>
    </source>
</evidence>
<dbReference type="PROSITE" id="PS52016">
    <property type="entry name" value="TONB_DEPENDENT_REC_3"/>
    <property type="match status" value="1"/>
</dbReference>
<protein>
    <submittedName>
        <fullName evidence="15">Vitamin B12 transporter</fullName>
    </submittedName>
</protein>
<comment type="caution">
    <text evidence="15">The sequence shown here is derived from an EMBL/GenBank/DDBJ whole genome shotgun (WGS) entry which is preliminary data.</text>
</comment>
<name>A0ABV3XPE6_9RHOB</name>
<dbReference type="InterPro" id="IPR036942">
    <property type="entry name" value="Beta-barrel_TonB_sf"/>
</dbReference>
<keyword evidence="2 10" id="KW-0813">Transport</keyword>
<evidence type="ECO:0000256" key="9">
    <source>
        <dbReference type="ARBA" id="ARBA00023237"/>
    </source>
</evidence>
<dbReference type="Pfam" id="PF07715">
    <property type="entry name" value="Plug"/>
    <property type="match status" value="1"/>
</dbReference>
<dbReference type="InterPro" id="IPR000531">
    <property type="entry name" value="Beta-barrel_TonB"/>
</dbReference>
<keyword evidence="8" id="KW-0675">Receptor</keyword>
<comment type="subcellular location">
    <subcellularLocation>
        <location evidence="1 10">Cell outer membrane</location>
        <topology evidence="1 10">Multi-pass membrane protein</topology>
    </subcellularLocation>
</comment>
<accession>A0ABV3XPE6</accession>
<keyword evidence="4 10" id="KW-0812">Transmembrane</keyword>
<evidence type="ECO:0000256" key="7">
    <source>
        <dbReference type="ARBA" id="ARBA00023136"/>
    </source>
</evidence>
<evidence type="ECO:0000256" key="3">
    <source>
        <dbReference type="ARBA" id="ARBA00022452"/>
    </source>
</evidence>
<keyword evidence="16" id="KW-1185">Reference proteome</keyword>
<keyword evidence="7 10" id="KW-0472">Membrane</keyword>
<evidence type="ECO:0000256" key="12">
    <source>
        <dbReference type="SAM" id="SignalP"/>
    </source>
</evidence>
<evidence type="ECO:0000256" key="8">
    <source>
        <dbReference type="ARBA" id="ARBA00023170"/>
    </source>
</evidence>
<evidence type="ECO:0000256" key="1">
    <source>
        <dbReference type="ARBA" id="ARBA00004571"/>
    </source>
</evidence>
<keyword evidence="3 10" id="KW-1134">Transmembrane beta strand</keyword>
<evidence type="ECO:0000256" key="11">
    <source>
        <dbReference type="RuleBase" id="RU003357"/>
    </source>
</evidence>
<evidence type="ECO:0000313" key="15">
    <source>
        <dbReference type="EMBL" id="MEX5726655.1"/>
    </source>
</evidence>
<feature type="domain" description="TonB-dependent receptor plug" evidence="14">
    <location>
        <begin position="44"/>
        <end position="150"/>
    </location>
</feature>
<feature type="domain" description="TonB-dependent receptor-like beta-barrel" evidence="13">
    <location>
        <begin position="218"/>
        <end position="608"/>
    </location>
</feature>
<evidence type="ECO:0000256" key="2">
    <source>
        <dbReference type="ARBA" id="ARBA00022448"/>
    </source>
</evidence>
<dbReference type="CDD" id="cd01347">
    <property type="entry name" value="ligand_gated_channel"/>
    <property type="match status" value="1"/>
</dbReference>
<keyword evidence="6 11" id="KW-0798">TonB box</keyword>
<dbReference type="EMBL" id="JBEHHI010000001">
    <property type="protein sequence ID" value="MEX5726655.1"/>
    <property type="molecule type" value="Genomic_DNA"/>
</dbReference>
<feature type="chain" id="PRO_5046122247" evidence="12">
    <location>
        <begin position="23"/>
        <end position="634"/>
    </location>
</feature>
<dbReference type="Gene3D" id="2.40.170.20">
    <property type="entry name" value="TonB-dependent receptor, beta-barrel domain"/>
    <property type="match status" value="1"/>
</dbReference>
<dbReference type="InterPro" id="IPR037066">
    <property type="entry name" value="Plug_dom_sf"/>
</dbReference>
<dbReference type="SUPFAM" id="SSF56935">
    <property type="entry name" value="Porins"/>
    <property type="match status" value="1"/>
</dbReference>
<dbReference type="InterPro" id="IPR039426">
    <property type="entry name" value="TonB-dep_rcpt-like"/>
</dbReference>
<keyword evidence="5 12" id="KW-0732">Signal</keyword>